<feature type="region of interest" description="Disordered" evidence="1">
    <location>
        <begin position="185"/>
        <end position="242"/>
    </location>
</feature>
<dbReference type="InterPro" id="IPR006015">
    <property type="entry name" value="Universal_stress_UspA"/>
</dbReference>
<dbReference type="OrthoDB" id="992776at2759"/>
<accession>A0A1E4TIX8</accession>
<dbReference type="Gene3D" id="3.40.50.620">
    <property type="entry name" value="HUPs"/>
    <property type="match status" value="1"/>
</dbReference>
<dbReference type="InterPro" id="IPR006016">
    <property type="entry name" value="UspA"/>
</dbReference>
<dbReference type="SUPFAM" id="SSF52402">
    <property type="entry name" value="Adenine nucleotide alpha hydrolases-like"/>
    <property type="match status" value="1"/>
</dbReference>
<evidence type="ECO:0000313" key="4">
    <source>
        <dbReference type="Proteomes" id="UP000095023"/>
    </source>
</evidence>
<dbReference type="PANTHER" id="PTHR46100:SF4">
    <property type="entry name" value="USPA DOMAIN-CONTAINING PROTEIN"/>
    <property type="match status" value="1"/>
</dbReference>
<reference evidence="4" key="1">
    <citation type="submission" date="2016-02" db="EMBL/GenBank/DDBJ databases">
        <title>Comparative genomics of biotechnologically important yeasts.</title>
        <authorList>
            <consortium name="DOE Joint Genome Institute"/>
            <person name="Riley R."/>
            <person name="Haridas S."/>
            <person name="Wolfe K.H."/>
            <person name="Lopes M.R."/>
            <person name="Hittinger C.T."/>
            <person name="Goker M."/>
            <person name="Salamov A."/>
            <person name="Wisecaver J."/>
            <person name="Long T.M."/>
            <person name="Aerts A.L."/>
            <person name="Barry K."/>
            <person name="Choi C."/>
            <person name="Clum A."/>
            <person name="Coughlan A.Y."/>
            <person name="Deshpande S."/>
            <person name="Douglass A.P."/>
            <person name="Hanson S.J."/>
            <person name="Klenk H.-P."/>
            <person name="Labutti K."/>
            <person name="Lapidus A."/>
            <person name="Lindquist E."/>
            <person name="Lipzen A."/>
            <person name="Meier-Kolthoff J.P."/>
            <person name="Ohm R.A."/>
            <person name="Otillar R.P."/>
            <person name="Pangilinan J."/>
            <person name="Peng Y."/>
            <person name="Rokas A."/>
            <person name="Rosa C.A."/>
            <person name="Scheuner C."/>
            <person name="Sibirny A.A."/>
            <person name="Slot J.C."/>
            <person name="Stielow J.B."/>
            <person name="Sun H."/>
            <person name="Kurtzman C.P."/>
            <person name="Blackwell M."/>
            <person name="Jeffries T.W."/>
            <person name="Grigoriev I.V."/>
        </authorList>
    </citation>
    <scope>NUCLEOTIDE SEQUENCE [LARGE SCALE GENOMIC DNA]</scope>
    <source>
        <strain evidence="4">NRRL Y-17796</strain>
    </source>
</reference>
<evidence type="ECO:0000259" key="2">
    <source>
        <dbReference type="Pfam" id="PF00582"/>
    </source>
</evidence>
<feature type="compositionally biased region" description="Low complexity" evidence="1">
    <location>
        <begin position="96"/>
        <end position="110"/>
    </location>
</feature>
<dbReference type="Pfam" id="PF00582">
    <property type="entry name" value="Usp"/>
    <property type="match status" value="1"/>
</dbReference>
<keyword evidence="4" id="KW-1185">Reference proteome</keyword>
<dbReference type="InterPro" id="IPR014729">
    <property type="entry name" value="Rossmann-like_a/b/a_fold"/>
</dbReference>
<feature type="compositionally biased region" description="Low complexity" evidence="1">
    <location>
        <begin position="137"/>
        <end position="159"/>
    </location>
</feature>
<dbReference type="Proteomes" id="UP000095023">
    <property type="component" value="Unassembled WGS sequence"/>
</dbReference>
<organism evidence="3 4">
    <name type="scientific">Tortispora caseinolytica NRRL Y-17796</name>
    <dbReference type="NCBI Taxonomy" id="767744"/>
    <lineage>
        <taxon>Eukaryota</taxon>
        <taxon>Fungi</taxon>
        <taxon>Dikarya</taxon>
        <taxon>Ascomycota</taxon>
        <taxon>Saccharomycotina</taxon>
        <taxon>Trigonopsidomycetes</taxon>
        <taxon>Trigonopsidales</taxon>
        <taxon>Trigonopsidaceae</taxon>
        <taxon>Tortispora</taxon>
    </lineage>
</organism>
<dbReference type="PRINTS" id="PR01438">
    <property type="entry name" value="UNVRSLSTRESS"/>
</dbReference>
<feature type="compositionally biased region" description="Low complexity" evidence="1">
    <location>
        <begin position="35"/>
        <end position="45"/>
    </location>
</feature>
<feature type="region of interest" description="Disordered" evidence="1">
    <location>
        <begin position="23"/>
        <end position="163"/>
    </location>
</feature>
<protein>
    <recommendedName>
        <fullName evidence="2">UspA domain-containing protein</fullName>
    </recommendedName>
</protein>
<dbReference type="PANTHER" id="PTHR46100">
    <property type="entry name" value="IMP2'P"/>
    <property type="match status" value="1"/>
</dbReference>
<dbReference type="EMBL" id="KV453841">
    <property type="protein sequence ID" value="ODV91628.1"/>
    <property type="molecule type" value="Genomic_DNA"/>
</dbReference>
<dbReference type="AlphaFoldDB" id="A0A1E4TIX8"/>
<proteinExistence type="predicted"/>
<evidence type="ECO:0000256" key="1">
    <source>
        <dbReference type="SAM" id="MobiDB-lite"/>
    </source>
</evidence>
<dbReference type="CDD" id="cd23659">
    <property type="entry name" value="USP_At3g01520-like"/>
    <property type="match status" value="1"/>
</dbReference>
<feature type="compositionally biased region" description="Basic and acidic residues" evidence="1">
    <location>
        <begin position="23"/>
        <end position="33"/>
    </location>
</feature>
<feature type="compositionally biased region" description="Polar residues" evidence="1">
    <location>
        <begin position="117"/>
        <end position="136"/>
    </location>
</feature>
<evidence type="ECO:0000313" key="3">
    <source>
        <dbReference type="EMBL" id="ODV91628.1"/>
    </source>
</evidence>
<feature type="compositionally biased region" description="Polar residues" evidence="1">
    <location>
        <begin position="188"/>
        <end position="203"/>
    </location>
</feature>
<gene>
    <name evidence="3" type="ORF">CANCADRAFT_73695</name>
</gene>
<feature type="compositionally biased region" description="Acidic residues" evidence="1">
    <location>
        <begin position="213"/>
        <end position="231"/>
    </location>
</feature>
<feature type="domain" description="UspA" evidence="2">
    <location>
        <begin position="384"/>
        <end position="519"/>
    </location>
</feature>
<sequence length="551" mass="60557">MSLEAAIEEERLEIVKLLEEYERRKSAPDRFTERSTSSSKSRAMSQADPVRPKSLLIGDDDVPTNSQPKPKPMLVDPPKVSVDRVAEQLENFSLNPIDSAPIPSLSISAPGGDRARSTSSHGMPRNLTPSSVGSNHRTSSQSRRKSSSSNFRSSSRSPSQGEMDFSNAFLKLSDANLAKAGGTLGNLVRSSSAGSSPDVTSRLYNDESRREYEDEEAIQTSSDDDDYEDVSDSSSSDLDGLNASIFEAGPTVARAAPSSLLGALEEERKTIASSKYKVKSLFSDDPRPGYRDIDNYGSYKRRFKIRPHSAFNEDESDDEDTAADEYAPYTSDVEEMVDRKHAANLDISISAIQSTPEAQRVIRTVTRGKPPSLEESSDVRRSYLIPSDLSPEAAYALEWTIGTVLRDGNILYLVYAIEEPDSVSDDASSAMESERLASIETITQQAVSLLKRTKLQVNCVLEVLHCKNPKHVLTEIIDYLDPTMVIVGSRGRSALKGVLLGSFSNYLVSKSSVPVMVARRRLKKSKHGKHMQVKMSNNFRASDNIANVKLI</sequence>
<name>A0A1E4TIX8_9ASCO</name>